<evidence type="ECO:0000259" key="4">
    <source>
        <dbReference type="Pfam" id="PF14648"/>
    </source>
</evidence>
<protein>
    <submittedName>
        <fullName evidence="5">Protein fam91a1</fullName>
    </submittedName>
</protein>
<feature type="region of interest" description="Disordered" evidence="2">
    <location>
        <begin position="425"/>
        <end position="498"/>
    </location>
</feature>
<feature type="domain" description="FAM91 C-terminal" evidence="4">
    <location>
        <begin position="648"/>
        <end position="1019"/>
    </location>
</feature>
<evidence type="ECO:0000256" key="1">
    <source>
        <dbReference type="ARBA" id="ARBA00010319"/>
    </source>
</evidence>
<feature type="domain" description="FAM91 C-terminal" evidence="4">
    <location>
        <begin position="527"/>
        <end position="607"/>
    </location>
</feature>
<sequence>MNETTLTENPDQSKQLVQILIKEQTWESLPYYTKKQFFSEQQFLKLLKDLCFKKQLKFPQSLKKHYSDVKNYYRDLLEYSKRGRQLFPYHLTDLIQLTRKTPFNYYTEMVIDVLKEYLSYDSLPNFTANDIVRLLGVGRNQYIQLLESLKKKNNVIGSFFSNQRKKILKKLPKQPLSPSSDLLPWFLVSKIPILEVDYSRISEKEKKCYNYIEKKGPIEAGILPYKIIHKLYSKGYIFVQVPIEKGDRIRFRSLQGFVINKGATDEFDKFLYNTFITHDPRDRVFDTWKTLNVDWEYVKRAFSLYCRLSIATKVPQNHNLQNGGNENEIQNEKENEIQNKKENQNNNENENENENKINNEKESTNNKENNMKIKDQVKLDLKKFPQKNLKILMIIEKKYLNFMKKQSKIHSSWINHLIERHHREKDLERKFQSQQQLQSQSQTQFQSKNILQKESKPQPKSDLINQNKQKLDNNDDGNEQENNNGNNQSNPNNQIPISNSETRLQDLSLKQIKKDQSFEERSIDNNKKRIVLIFDETLTAFLLMGNWSSFQPLVITLFELGKMTDEKITDLLHELEQVSQRVVGDAKKNLNHVLGLKKTLQYLKSISMQTEPINNNKSLLITKGGENEIGKENNNKKKNENENENENGNENEKNKIHVSGVDMIKEQSLFLLKSKSREVLLKKNYHISISTIPLDREKRFLLSSSHTIHFGFPIPEATSPWMRLYLSTKLGIGLPSLYLKKGVRVKQIPKIFNGFQKVEILSGDRSLIFNTNTLLYQLNSMLINGPVLIQGIARSESKYREIFVPLPLTCNYNSFETKKKMKNKKKKILNLNSSGNNNNNNQNQNQNQNQNNNQNNLNKNDNKNINMEINLRKELSEKDYNEKNINTHPLVKRLVQLLHLDTSIGYIKMIWIELEKDKGCWIPCDIQLGLPLFHPKMNFTIIETIKEKNLFSQKKLSTHIKSMRTLSLDLLSFIAQYCQVGSPFNFVEDEKSKIDISGVFEKNQVTQNCNLQFLKGELSIINQIY</sequence>
<feature type="compositionally biased region" description="Low complexity" evidence="2">
    <location>
        <begin position="432"/>
        <end position="447"/>
    </location>
</feature>
<feature type="compositionally biased region" description="Low complexity" evidence="2">
    <location>
        <begin position="480"/>
        <end position="498"/>
    </location>
</feature>
<accession>A0ABQ8YU12</accession>
<dbReference type="EMBL" id="JAOAOG010000116">
    <property type="protein sequence ID" value="KAJ6248120.1"/>
    <property type="molecule type" value="Genomic_DNA"/>
</dbReference>
<dbReference type="Pfam" id="PF14648">
    <property type="entry name" value="FAM91_C"/>
    <property type="match status" value="2"/>
</dbReference>
<feature type="compositionally biased region" description="Basic and acidic residues" evidence="2">
    <location>
        <begin position="353"/>
        <end position="371"/>
    </location>
</feature>
<dbReference type="PANTHER" id="PTHR28441">
    <property type="entry name" value="PROTEIN FAM91A1"/>
    <property type="match status" value="1"/>
</dbReference>
<evidence type="ECO:0000313" key="5">
    <source>
        <dbReference type="EMBL" id="KAJ6248120.1"/>
    </source>
</evidence>
<dbReference type="InterPro" id="IPR039199">
    <property type="entry name" value="FAM91"/>
</dbReference>
<dbReference type="InterPro" id="IPR028091">
    <property type="entry name" value="FAM91_N_dom"/>
</dbReference>
<dbReference type="Proteomes" id="UP001150062">
    <property type="component" value="Unassembled WGS sequence"/>
</dbReference>
<evidence type="ECO:0000256" key="2">
    <source>
        <dbReference type="SAM" id="MobiDB-lite"/>
    </source>
</evidence>
<proteinExistence type="inferred from homology"/>
<comment type="caution">
    <text evidence="5">The sequence shown here is derived from an EMBL/GenBank/DDBJ whole genome shotgun (WGS) entry which is preliminary data.</text>
</comment>
<evidence type="ECO:0000313" key="6">
    <source>
        <dbReference type="Proteomes" id="UP001150062"/>
    </source>
</evidence>
<reference evidence="5" key="1">
    <citation type="submission" date="2022-08" db="EMBL/GenBank/DDBJ databases">
        <title>Novel sulfate-reducing endosymbionts in the free-living metamonad Anaeramoeba.</title>
        <authorList>
            <person name="Jerlstrom-Hultqvist J."/>
            <person name="Cepicka I."/>
            <person name="Gallot-Lavallee L."/>
            <person name="Salas-Leiva D."/>
            <person name="Curtis B.A."/>
            <person name="Zahonova K."/>
            <person name="Pipaliya S."/>
            <person name="Dacks J."/>
            <person name="Roger A.J."/>
        </authorList>
    </citation>
    <scope>NUCLEOTIDE SEQUENCE</scope>
    <source>
        <strain evidence="5">Schooner1</strain>
    </source>
</reference>
<feature type="domain" description="FAM91 N-terminal" evidence="3">
    <location>
        <begin position="22"/>
        <end position="317"/>
    </location>
</feature>
<dbReference type="InterPro" id="IPR028097">
    <property type="entry name" value="FAM91_C_dom"/>
</dbReference>
<comment type="similarity">
    <text evidence="1">Belongs to the FAM91 family.</text>
</comment>
<evidence type="ECO:0000259" key="3">
    <source>
        <dbReference type="Pfam" id="PF14647"/>
    </source>
</evidence>
<gene>
    <name evidence="5" type="ORF">M0813_17777</name>
</gene>
<feature type="region of interest" description="Disordered" evidence="2">
    <location>
        <begin position="624"/>
        <end position="656"/>
    </location>
</feature>
<feature type="compositionally biased region" description="Basic and acidic residues" evidence="2">
    <location>
        <begin position="625"/>
        <end position="641"/>
    </location>
</feature>
<keyword evidence="6" id="KW-1185">Reference proteome</keyword>
<organism evidence="5 6">
    <name type="scientific">Anaeramoeba flamelloides</name>
    <dbReference type="NCBI Taxonomy" id="1746091"/>
    <lineage>
        <taxon>Eukaryota</taxon>
        <taxon>Metamonada</taxon>
        <taxon>Anaeramoebidae</taxon>
        <taxon>Anaeramoeba</taxon>
    </lineage>
</organism>
<name>A0ABQ8YU12_9EUKA</name>
<feature type="region of interest" description="Disordered" evidence="2">
    <location>
        <begin position="341"/>
        <end position="371"/>
    </location>
</feature>
<feature type="region of interest" description="Disordered" evidence="2">
    <location>
        <begin position="830"/>
        <end position="862"/>
    </location>
</feature>
<dbReference type="PANTHER" id="PTHR28441:SF2">
    <property type="entry name" value="PROTEIN FAM91A1"/>
    <property type="match status" value="1"/>
</dbReference>
<dbReference type="Pfam" id="PF14647">
    <property type="entry name" value="FAM91_N"/>
    <property type="match status" value="1"/>
</dbReference>